<evidence type="ECO:0000256" key="1">
    <source>
        <dbReference type="ARBA" id="ARBA00023002"/>
    </source>
</evidence>
<comment type="caution">
    <text evidence="3">The sequence shown here is derived from an EMBL/GenBank/DDBJ whole genome shotgun (WGS) entry which is preliminary data.</text>
</comment>
<reference evidence="3" key="1">
    <citation type="journal article" date="2014" name="Front. Microbiol.">
        <title>High frequency of phylogenetically diverse reductive dehalogenase-homologous genes in deep subseafloor sedimentary metagenomes.</title>
        <authorList>
            <person name="Kawai M."/>
            <person name="Futagami T."/>
            <person name="Toyoda A."/>
            <person name="Takaki Y."/>
            <person name="Nishi S."/>
            <person name="Hori S."/>
            <person name="Arai W."/>
            <person name="Tsubouchi T."/>
            <person name="Morono Y."/>
            <person name="Uchiyama I."/>
            <person name="Ito T."/>
            <person name="Fujiyama A."/>
            <person name="Inagaki F."/>
            <person name="Takami H."/>
        </authorList>
    </citation>
    <scope>NUCLEOTIDE SEQUENCE</scope>
    <source>
        <strain evidence="3">Expedition CK06-06</strain>
    </source>
</reference>
<dbReference type="GO" id="GO:0016491">
    <property type="term" value="F:oxidoreductase activity"/>
    <property type="evidence" value="ECO:0007669"/>
    <property type="project" value="UniProtKB-KW"/>
</dbReference>
<dbReference type="AlphaFoldDB" id="X0VAX2"/>
<dbReference type="Gene3D" id="3.20.20.100">
    <property type="entry name" value="NADP-dependent oxidoreductase domain"/>
    <property type="match status" value="1"/>
</dbReference>
<name>X0VAX2_9ZZZZ</name>
<dbReference type="PANTHER" id="PTHR43364:SF4">
    <property type="entry name" value="NAD(P)-LINKED OXIDOREDUCTASE SUPERFAMILY PROTEIN"/>
    <property type="match status" value="1"/>
</dbReference>
<gene>
    <name evidence="3" type="ORF">S01H1_19928</name>
</gene>
<dbReference type="Pfam" id="PF00248">
    <property type="entry name" value="Aldo_ket_red"/>
    <property type="match status" value="1"/>
</dbReference>
<sequence length="153" mass="16856">EYEILPFCIQKNIGITCYSPLSQGLLTGKFCSPDEVPVGRARTRHFAGNRPMARHGEKGAESETFATIKAIQHIAEGINVPMAEIALAWLLAQKGVISIIVGARNPEQVRENAQAADLKLSPDIIAKLTTVTEELKQELGPNPDMYQFESRIR</sequence>
<protein>
    <recommendedName>
        <fullName evidence="2">NADP-dependent oxidoreductase domain-containing protein</fullName>
    </recommendedName>
</protein>
<dbReference type="InterPro" id="IPR023210">
    <property type="entry name" value="NADP_OxRdtase_dom"/>
</dbReference>
<feature type="domain" description="NADP-dependent oxidoreductase" evidence="2">
    <location>
        <begin position="3"/>
        <end position="131"/>
    </location>
</feature>
<dbReference type="EMBL" id="BARS01010831">
    <property type="protein sequence ID" value="GAF97765.1"/>
    <property type="molecule type" value="Genomic_DNA"/>
</dbReference>
<accession>X0VAX2</accession>
<keyword evidence="1" id="KW-0560">Oxidoreductase</keyword>
<dbReference type="PANTHER" id="PTHR43364">
    <property type="entry name" value="NADH-SPECIFIC METHYLGLYOXAL REDUCTASE-RELATED"/>
    <property type="match status" value="1"/>
</dbReference>
<dbReference type="SUPFAM" id="SSF51430">
    <property type="entry name" value="NAD(P)-linked oxidoreductase"/>
    <property type="match status" value="1"/>
</dbReference>
<proteinExistence type="predicted"/>
<organism evidence="3">
    <name type="scientific">marine sediment metagenome</name>
    <dbReference type="NCBI Taxonomy" id="412755"/>
    <lineage>
        <taxon>unclassified sequences</taxon>
        <taxon>metagenomes</taxon>
        <taxon>ecological metagenomes</taxon>
    </lineage>
</organism>
<dbReference type="InterPro" id="IPR050523">
    <property type="entry name" value="AKR_Detox_Biosynth"/>
</dbReference>
<dbReference type="InterPro" id="IPR036812">
    <property type="entry name" value="NAD(P)_OxRdtase_dom_sf"/>
</dbReference>
<feature type="non-terminal residue" evidence="3">
    <location>
        <position position="1"/>
    </location>
</feature>
<evidence type="ECO:0000313" key="3">
    <source>
        <dbReference type="EMBL" id="GAF97765.1"/>
    </source>
</evidence>
<evidence type="ECO:0000259" key="2">
    <source>
        <dbReference type="Pfam" id="PF00248"/>
    </source>
</evidence>